<dbReference type="OrthoDB" id="9815286at2"/>
<organism evidence="6 7">
    <name type="scientific">Loigolactobacillus backii</name>
    <dbReference type="NCBI Taxonomy" id="375175"/>
    <lineage>
        <taxon>Bacteria</taxon>
        <taxon>Bacillati</taxon>
        <taxon>Bacillota</taxon>
        <taxon>Bacilli</taxon>
        <taxon>Lactobacillales</taxon>
        <taxon>Lactobacillaceae</taxon>
        <taxon>Loigolactobacillus</taxon>
    </lineage>
</organism>
<dbReference type="KEGG" id="lbt:AYR52_06725"/>
<evidence type="ECO:0000256" key="5">
    <source>
        <dbReference type="ARBA" id="ARBA00023136"/>
    </source>
</evidence>
<evidence type="ECO:0000256" key="4">
    <source>
        <dbReference type="ARBA" id="ARBA00022989"/>
    </source>
</evidence>
<dbReference type="InterPro" id="IPR007168">
    <property type="entry name" value="Phageshock_PspC_N"/>
</dbReference>
<dbReference type="RefSeq" id="WP_068225311.1">
    <property type="nucleotide sequence ID" value="NZ_CP014623.1"/>
</dbReference>
<evidence type="ECO:0000256" key="2">
    <source>
        <dbReference type="ARBA" id="ARBA00022475"/>
    </source>
</evidence>
<dbReference type="InterPro" id="IPR052027">
    <property type="entry name" value="PspC"/>
</dbReference>
<name>A0A192H524_9LACO</name>
<comment type="subcellular location">
    <subcellularLocation>
        <location evidence="1">Cell membrane</location>
        <topology evidence="1">Single-pass membrane protein</topology>
    </subcellularLocation>
</comment>
<dbReference type="PANTHER" id="PTHR33885">
    <property type="entry name" value="PHAGE SHOCK PROTEIN C"/>
    <property type="match status" value="1"/>
</dbReference>
<keyword evidence="2" id="KW-1003">Cell membrane</keyword>
<keyword evidence="3" id="KW-0812">Transmembrane</keyword>
<reference evidence="6 7" key="1">
    <citation type="submission" date="2016-03" db="EMBL/GenBank/DDBJ databases">
        <title>Pediococcus and Lactobacillus from brewery environment - whole genome sequencing and assembly.</title>
        <authorList>
            <person name="Behr J."/>
            <person name="Geissler A.J."/>
            <person name="Vogel R.F."/>
        </authorList>
    </citation>
    <scope>NUCLEOTIDE SEQUENCE [LARGE SCALE GENOMIC DNA]</scope>
    <source>
        <strain evidence="6 7">TMW 1.1989</strain>
    </source>
</reference>
<dbReference type="AlphaFoldDB" id="A0A192H524"/>
<dbReference type="GO" id="GO:0005886">
    <property type="term" value="C:plasma membrane"/>
    <property type="evidence" value="ECO:0007669"/>
    <property type="project" value="UniProtKB-SubCell"/>
</dbReference>
<keyword evidence="4" id="KW-1133">Transmembrane helix</keyword>
<protein>
    <submittedName>
        <fullName evidence="6">Uncharacterized protein</fullName>
    </submittedName>
</protein>
<evidence type="ECO:0000313" key="6">
    <source>
        <dbReference type="EMBL" id="ANK63317.1"/>
    </source>
</evidence>
<dbReference type="EMBL" id="CP014873">
    <property type="protein sequence ID" value="ANK63317.1"/>
    <property type="molecule type" value="Genomic_DNA"/>
</dbReference>
<evidence type="ECO:0000256" key="3">
    <source>
        <dbReference type="ARBA" id="ARBA00022692"/>
    </source>
</evidence>
<sequence>MQAKRLVKSNNRILSGVLGGIADYFNLDKTLVRLIYAAAGLLTGVVPAVVIYLILALVMADDQTSKQTTTNQSHDDDWSDF</sequence>
<dbReference type="PANTHER" id="PTHR33885:SF3">
    <property type="entry name" value="PHAGE SHOCK PROTEIN C"/>
    <property type="match status" value="1"/>
</dbReference>
<dbReference type="Proteomes" id="UP000078582">
    <property type="component" value="Chromosome"/>
</dbReference>
<dbReference type="STRING" id="375175.AYR53_11385"/>
<dbReference type="GeneID" id="42982864"/>
<evidence type="ECO:0000256" key="1">
    <source>
        <dbReference type="ARBA" id="ARBA00004162"/>
    </source>
</evidence>
<dbReference type="Pfam" id="PF04024">
    <property type="entry name" value="PspC"/>
    <property type="match status" value="1"/>
</dbReference>
<gene>
    <name evidence="6" type="ORF">AYR53_11385</name>
</gene>
<keyword evidence="7" id="KW-1185">Reference proteome</keyword>
<evidence type="ECO:0000313" key="7">
    <source>
        <dbReference type="Proteomes" id="UP000078582"/>
    </source>
</evidence>
<accession>A0A192H524</accession>
<proteinExistence type="predicted"/>
<keyword evidence="5" id="KW-0472">Membrane</keyword>